<dbReference type="Proteomes" id="UP000307000">
    <property type="component" value="Chromosome"/>
</dbReference>
<dbReference type="AlphaFoldDB" id="A0A5B7WS78"/>
<feature type="signal peptide" evidence="2">
    <location>
        <begin position="1"/>
        <end position="22"/>
    </location>
</feature>
<evidence type="ECO:0000256" key="1">
    <source>
        <dbReference type="SAM" id="MobiDB-lite"/>
    </source>
</evidence>
<dbReference type="KEGG" id="gcr:GcLGCM259_1271"/>
<feature type="chain" id="PRO_5038991032" description="Lipoprotein" evidence="2">
    <location>
        <begin position="23"/>
        <end position="240"/>
    </location>
</feature>
<sequence length="240" mass="25878">MHIMTRTGATLASMLLATGLLAGCSQATSDEPAKPKASQSATTEHEVDSETVQIANGHFSVKLPKGWQMKEITNEYYQYNPEAAASIEFTNPDGQVMATLRTGADPWAEEAIPPPAKDNVLIDGGTLNEEKGAHLTFVADAASPDSAVIELTELSPDQQAGYPAVAVPFNYQGGSATFERKIGPKDELTDVDADLKGAERMRAYAKTEEYAQLKSLMMSFEQLKDIQEQPPQEPTETPGT</sequence>
<protein>
    <recommendedName>
        <fullName evidence="5">Lipoprotein</fullName>
    </recommendedName>
</protein>
<dbReference type="PROSITE" id="PS51257">
    <property type="entry name" value="PROKAR_LIPOPROTEIN"/>
    <property type="match status" value="1"/>
</dbReference>
<name>A0A5B7WS78_9MICC</name>
<proteinExistence type="predicted"/>
<dbReference type="EMBL" id="CP034412">
    <property type="protein sequence ID" value="QCY47006.1"/>
    <property type="molecule type" value="Genomic_DNA"/>
</dbReference>
<keyword evidence="4" id="KW-1185">Reference proteome</keyword>
<gene>
    <name evidence="3" type="ORF">GcLGCM259_1271</name>
</gene>
<accession>A0A5B7WS78</accession>
<evidence type="ECO:0000256" key="2">
    <source>
        <dbReference type="SAM" id="SignalP"/>
    </source>
</evidence>
<feature type="region of interest" description="Disordered" evidence="1">
    <location>
        <begin position="26"/>
        <end position="49"/>
    </location>
</feature>
<evidence type="ECO:0008006" key="5">
    <source>
        <dbReference type="Google" id="ProtNLM"/>
    </source>
</evidence>
<evidence type="ECO:0000313" key="3">
    <source>
        <dbReference type="EMBL" id="QCY47006.1"/>
    </source>
</evidence>
<keyword evidence="2" id="KW-0732">Signal</keyword>
<evidence type="ECO:0000313" key="4">
    <source>
        <dbReference type="Proteomes" id="UP000307000"/>
    </source>
</evidence>
<organism evidence="3 4">
    <name type="scientific">Glutamicibacter creatinolyticus</name>
    <dbReference type="NCBI Taxonomy" id="162496"/>
    <lineage>
        <taxon>Bacteria</taxon>
        <taxon>Bacillati</taxon>
        <taxon>Actinomycetota</taxon>
        <taxon>Actinomycetes</taxon>
        <taxon>Micrococcales</taxon>
        <taxon>Micrococcaceae</taxon>
        <taxon>Glutamicibacter</taxon>
    </lineage>
</organism>
<reference evidence="3 4" key="1">
    <citation type="submission" date="2018-12" db="EMBL/GenBank/DDBJ databases">
        <title>Complete Genome Sequence of Glutamicibacter creatinolyticus strain LGCM259,isolated from an abscess of a 12-year-old mare in Italy.</title>
        <authorList>
            <person name="Santos R.G."/>
            <person name="Silva A.L."/>
            <person name="Seyffert N."/>
            <person name="Castro T.L.P."/>
            <person name="Attili A.R."/>
            <person name="Rifici C."/>
            <person name="Mazzullo G."/>
            <person name="Brenig B."/>
            <person name="Venanzi F."/>
            <person name="Azevedo V."/>
        </authorList>
    </citation>
    <scope>NUCLEOTIDE SEQUENCE [LARGE SCALE GENOMIC DNA]</scope>
    <source>
        <strain evidence="3 4">LGCM 259</strain>
    </source>
</reference>